<dbReference type="FunFam" id="3.30.230.10:FF:000005">
    <property type="entry name" value="DNA gyrase subunit B"/>
    <property type="match status" value="1"/>
</dbReference>
<dbReference type="FunFam" id="3.40.50.670:FF:000002">
    <property type="entry name" value="DNA gyrase subunit B"/>
    <property type="match status" value="1"/>
</dbReference>
<keyword evidence="11" id="KW-0963">Cytoplasm</keyword>
<comment type="cofactor">
    <cofactor evidence="11">
        <name>Mg(2+)</name>
        <dbReference type="ChEBI" id="CHEBI:18420"/>
    </cofactor>
    <cofactor evidence="11">
        <name>Mn(2+)</name>
        <dbReference type="ChEBI" id="CHEBI:29035"/>
    </cofactor>
    <cofactor evidence="11">
        <name>Ca(2+)</name>
        <dbReference type="ChEBI" id="CHEBI:29108"/>
    </cofactor>
    <text evidence="11">Binds two Mg(2+) per subunit. The magnesium ions form salt bridges with both the protein and the DNA. Can also accept other divalent metal cations, such as Mn(2+) or Ca(2+).</text>
</comment>
<dbReference type="Pfam" id="PF01751">
    <property type="entry name" value="Toprim"/>
    <property type="match status" value="1"/>
</dbReference>
<evidence type="ECO:0000256" key="8">
    <source>
        <dbReference type="ARBA" id="ARBA00023125"/>
    </source>
</evidence>
<dbReference type="FunFam" id="3.30.565.10:FF:000002">
    <property type="entry name" value="DNA gyrase subunit B"/>
    <property type="match status" value="1"/>
</dbReference>
<dbReference type="NCBIfam" id="NF004189">
    <property type="entry name" value="PRK05644.1"/>
    <property type="match status" value="1"/>
</dbReference>
<dbReference type="PROSITE" id="PS00177">
    <property type="entry name" value="TOPOISOMERASE_II"/>
    <property type="match status" value="1"/>
</dbReference>
<dbReference type="AlphaFoldDB" id="A0A931AVW8"/>
<dbReference type="SUPFAM" id="SSF55874">
    <property type="entry name" value="ATPase domain of HSP90 chaperone/DNA topoisomerase II/histidine kinase"/>
    <property type="match status" value="1"/>
</dbReference>
<dbReference type="InterPro" id="IPR000565">
    <property type="entry name" value="Topo_IIA_B"/>
</dbReference>
<protein>
    <recommendedName>
        <fullName evidence="11">DNA gyrase subunit B</fullName>
        <ecNumber evidence="11">5.6.2.2</ecNumber>
    </recommendedName>
</protein>
<evidence type="ECO:0000313" key="14">
    <source>
        <dbReference type="Proteomes" id="UP000621436"/>
    </source>
</evidence>
<proteinExistence type="inferred from homology"/>
<dbReference type="Pfam" id="PF00986">
    <property type="entry name" value="DNA_gyraseB_C"/>
    <property type="match status" value="1"/>
</dbReference>
<comment type="subunit">
    <text evidence="11">Heterotetramer, composed of two GyrA and two GyrB chains. In the heterotetramer, GyrA contains the active site tyrosine that forms a transient covalent intermediate with DNA, while GyrB binds cofactors and catalyzes ATP hydrolysis.</text>
</comment>
<keyword evidence="8" id="KW-0238">DNA-binding</keyword>
<dbReference type="GO" id="GO:0046872">
    <property type="term" value="F:metal ion binding"/>
    <property type="evidence" value="ECO:0007669"/>
    <property type="project" value="UniProtKB-KW"/>
</dbReference>
<dbReference type="InterPro" id="IPR001241">
    <property type="entry name" value="Topo_IIA"/>
</dbReference>
<evidence type="ECO:0000256" key="9">
    <source>
        <dbReference type="ARBA" id="ARBA00023235"/>
    </source>
</evidence>
<dbReference type="EC" id="5.6.2.2" evidence="11"/>
<keyword evidence="9 11" id="KW-0413">Isomerase</keyword>
<dbReference type="InterPro" id="IPR034160">
    <property type="entry name" value="TOPRIM_GyrB"/>
</dbReference>
<dbReference type="InterPro" id="IPR014721">
    <property type="entry name" value="Ribsml_uS5_D2-typ_fold_subgr"/>
</dbReference>
<comment type="subunit">
    <text evidence="10">Heterotetramer composed of ParC and ParE.</text>
</comment>
<evidence type="ECO:0000259" key="12">
    <source>
        <dbReference type="PROSITE" id="PS50880"/>
    </source>
</evidence>
<dbReference type="GO" id="GO:0005524">
    <property type="term" value="F:ATP binding"/>
    <property type="evidence" value="ECO:0007669"/>
    <property type="project" value="UniProtKB-UniRule"/>
</dbReference>
<reference evidence="13" key="1">
    <citation type="submission" date="2020-11" db="EMBL/GenBank/DDBJ databases">
        <title>Halonatronomonas betainensis gen. nov., sp. nov. a novel haloalkaliphilic representative of the family Halanaerobiacae capable of betaine degradation.</title>
        <authorList>
            <person name="Boltyanskaya Y."/>
            <person name="Kevbrin V."/>
            <person name="Detkova E."/>
            <person name="Grouzdev D.S."/>
            <person name="Koziaeva V."/>
            <person name="Zhilina T."/>
        </authorList>
    </citation>
    <scope>NUCLEOTIDE SEQUENCE</scope>
    <source>
        <strain evidence="13">Z-7014</strain>
    </source>
</reference>
<evidence type="ECO:0000256" key="10">
    <source>
        <dbReference type="ARBA" id="ARBA00063644"/>
    </source>
</evidence>
<dbReference type="CDD" id="cd16928">
    <property type="entry name" value="HATPase_GyrB-like"/>
    <property type="match status" value="1"/>
</dbReference>
<comment type="caution">
    <text evidence="13">The sequence shown here is derived from an EMBL/GenBank/DDBJ whole genome shotgun (WGS) entry which is preliminary data.</text>
</comment>
<dbReference type="RefSeq" id="WP_270454646.1">
    <property type="nucleotide sequence ID" value="NZ_JADPIE010000006.1"/>
</dbReference>
<dbReference type="NCBIfam" id="TIGR01059">
    <property type="entry name" value="gyrB"/>
    <property type="match status" value="1"/>
</dbReference>
<evidence type="ECO:0000256" key="5">
    <source>
        <dbReference type="ARBA" id="ARBA00022840"/>
    </source>
</evidence>
<comment type="subcellular location">
    <subcellularLocation>
        <location evidence="11">Cytoplasm</location>
    </subcellularLocation>
</comment>
<comment type="miscellaneous">
    <text evidence="11">Few gyrases are as efficient as E.coli at forming negative supercoils. Not all organisms have 2 type II topoisomerases; in organisms with a single type II topoisomerase this enzyme also has to decatenate newly replicated chromosomes.</text>
</comment>
<dbReference type="InterPro" id="IPR002288">
    <property type="entry name" value="DNA_gyrase_B_C"/>
</dbReference>
<dbReference type="CDD" id="cd03366">
    <property type="entry name" value="TOPRIM_TopoIIA_GyrB"/>
    <property type="match status" value="1"/>
</dbReference>
<dbReference type="NCBIfam" id="NF011501">
    <property type="entry name" value="PRK14939.1"/>
    <property type="match status" value="1"/>
</dbReference>
<organism evidence="13 14">
    <name type="scientific">Halonatronomonas betaini</name>
    <dbReference type="NCBI Taxonomy" id="2778430"/>
    <lineage>
        <taxon>Bacteria</taxon>
        <taxon>Bacillati</taxon>
        <taxon>Bacillota</taxon>
        <taxon>Clostridia</taxon>
        <taxon>Halanaerobiales</taxon>
        <taxon>Halarsenatibacteraceae</taxon>
        <taxon>Halonatronomonas</taxon>
    </lineage>
</organism>
<dbReference type="InterPro" id="IPR013760">
    <property type="entry name" value="Topo_IIA-like_dom_sf"/>
</dbReference>
<feature type="site" description="Interaction with DNA" evidence="11">
    <location>
        <position position="455"/>
    </location>
</feature>
<dbReference type="SMART" id="SM00387">
    <property type="entry name" value="HATPase_c"/>
    <property type="match status" value="1"/>
</dbReference>
<dbReference type="GO" id="GO:0005694">
    <property type="term" value="C:chromosome"/>
    <property type="evidence" value="ECO:0007669"/>
    <property type="project" value="InterPro"/>
</dbReference>
<gene>
    <name evidence="11 13" type="primary">gyrB</name>
    <name evidence="13" type="ORF">I0Q91_11185</name>
</gene>
<dbReference type="EMBL" id="JADPIE010000006">
    <property type="protein sequence ID" value="MBF8437649.1"/>
    <property type="molecule type" value="Genomic_DNA"/>
</dbReference>
<dbReference type="InterPro" id="IPR011557">
    <property type="entry name" value="GyrB"/>
</dbReference>
<dbReference type="PRINTS" id="PR00418">
    <property type="entry name" value="TPI2FAMILY"/>
</dbReference>
<dbReference type="GO" id="GO:0005737">
    <property type="term" value="C:cytoplasm"/>
    <property type="evidence" value="ECO:0007669"/>
    <property type="project" value="UniProtKB-SubCell"/>
</dbReference>
<dbReference type="InterPro" id="IPR006171">
    <property type="entry name" value="TOPRIM_dom"/>
</dbReference>
<evidence type="ECO:0000256" key="7">
    <source>
        <dbReference type="ARBA" id="ARBA00023029"/>
    </source>
</evidence>
<dbReference type="Gene3D" id="3.40.50.670">
    <property type="match status" value="1"/>
</dbReference>
<evidence type="ECO:0000256" key="1">
    <source>
        <dbReference type="ARBA" id="ARBA00000185"/>
    </source>
</evidence>
<dbReference type="SMART" id="SM00433">
    <property type="entry name" value="TOP2c"/>
    <property type="match status" value="1"/>
</dbReference>
<feature type="binding site" evidence="11">
    <location>
        <position position="502"/>
    </location>
    <ligand>
        <name>Mg(2+)</name>
        <dbReference type="ChEBI" id="CHEBI:18420"/>
        <label>2</label>
    </ligand>
</feature>
<evidence type="ECO:0000256" key="4">
    <source>
        <dbReference type="ARBA" id="ARBA00022741"/>
    </source>
</evidence>
<dbReference type="InterPro" id="IPR013506">
    <property type="entry name" value="Topo_IIA_bsu_dom2"/>
</dbReference>
<dbReference type="CDD" id="cd00822">
    <property type="entry name" value="TopoII_Trans_DNA_gyrase"/>
    <property type="match status" value="1"/>
</dbReference>
<keyword evidence="5 11" id="KW-0067">ATP-binding</keyword>
<evidence type="ECO:0000256" key="6">
    <source>
        <dbReference type="ARBA" id="ARBA00022842"/>
    </source>
</evidence>
<evidence type="ECO:0000313" key="13">
    <source>
        <dbReference type="EMBL" id="MBF8437649.1"/>
    </source>
</evidence>
<name>A0A931AVW8_9FIRM</name>
<feature type="binding site" evidence="11">
    <location>
        <position position="427"/>
    </location>
    <ligand>
        <name>Mg(2+)</name>
        <dbReference type="ChEBI" id="CHEBI:18420"/>
        <label>1</label>
        <note>catalytic</note>
    </ligand>
</feature>
<dbReference type="Proteomes" id="UP000621436">
    <property type="component" value="Unassembled WGS sequence"/>
</dbReference>
<dbReference type="GO" id="GO:0034335">
    <property type="term" value="F:DNA negative supercoiling activity"/>
    <property type="evidence" value="ECO:0007669"/>
    <property type="project" value="UniProtKB-ARBA"/>
</dbReference>
<dbReference type="SUPFAM" id="SSF54211">
    <property type="entry name" value="Ribosomal protein S5 domain 2-like"/>
    <property type="match status" value="1"/>
</dbReference>
<dbReference type="Pfam" id="PF00204">
    <property type="entry name" value="DNA_gyraseB"/>
    <property type="match status" value="1"/>
</dbReference>
<feature type="binding site" evidence="11">
    <location>
        <position position="500"/>
    </location>
    <ligand>
        <name>Mg(2+)</name>
        <dbReference type="ChEBI" id="CHEBI:18420"/>
        <label>1</label>
        <note>catalytic</note>
    </ligand>
</feature>
<dbReference type="Pfam" id="PF02518">
    <property type="entry name" value="HATPase_c"/>
    <property type="match status" value="1"/>
</dbReference>
<evidence type="ECO:0000256" key="2">
    <source>
        <dbReference type="ARBA" id="ARBA00010708"/>
    </source>
</evidence>
<dbReference type="InterPro" id="IPR036890">
    <property type="entry name" value="HATPase_C_sf"/>
</dbReference>
<keyword evidence="3 11" id="KW-0479">Metal-binding</keyword>
<feature type="domain" description="Toprim" evidence="12">
    <location>
        <begin position="421"/>
        <end position="535"/>
    </location>
</feature>
<feature type="binding site" evidence="11">
    <location>
        <position position="500"/>
    </location>
    <ligand>
        <name>Mg(2+)</name>
        <dbReference type="ChEBI" id="CHEBI:18420"/>
        <label>2</label>
    </ligand>
</feature>
<accession>A0A931AVW8</accession>
<dbReference type="PANTHER" id="PTHR45866">
    <property type="entry name" value="DNA GYRASE/TOPOISOMERASE SUBUNIT B"/>
    <property type="match status" value="1"/>
</dbReference>
<dbReference type="SUPFAM" id="SSF56719">
    <property type="entry name" value="Type II DNA topoisomerase"/>
    <property type="match status" value="1"/>
</dbReference>
<comment type="similarity">
    <text evidence="2 11">Belongs to the type II topoisomerase GyrB family.</text>
</comment>
<evidence type="ECO:0000256" key="3">
    <source>
        <dbReference type="ARBA" id="ARBA00022723"/>
    </source>
</evidence>
<dbReference type="PANTHER" id="PTHR45866:SF1">
    <property type="entry name" value="DNA GYRASE SUBUNIT B, MITOCHONDRIAL"/>
    <property type="match status" value="1"/>
</dbReference>
<feature type="site" description="Interaction with DNA" evidence="11">
    <location>
        <position position="452"/>
    </location>
</feature>
<dbReference type="PRINTS" id="PR01159">
    <property type="entry name" value="DNAGYRASEB"/>
</dbReference>
<dbReference type="HAMAP" id="MF_01898">
    <property type="entry name" value="GyrB"/>
    <property type="match status" value="1"/>
</dbReference>
<dbReference type="PROSITE" id="PS50880">
    <property type="entry name" value="TOPRIM"/>
    <property type="match status" value="1"/>
</dbReference>
<dbReference type="InterPro" id="IPR020568">
    <property type="entry name" value="Ribosomal_Su5_D2-typ_SF"/>
</dbReference>
<comment type="function">
    <text evidence="11">A type II topoisomerase that negatively supercoils closed circular double-stranded (ds) DNA in an ATP-dependent manner to modulate DNA topology and maintain chromosomes in an underwound state. Negative supercoiling favors strand separation, and DNA replication, transcription, recombination and repair, all of which involve strand separation. Also able to catalyze the interconversion of other topological isomers of dsDNA rings, including catenanes and knotted rings. Type II topoisomerases break and join 2 DNA strands simultaneously in an ATP-dependent manner.</text>
</comment>
<dbReference type="GO" id="GO:0006261">
    <property type="term" value="P:DNA-templated DNA replication"/>
    <property type="evidence" value="ECO:0007669"/>
    <property type="project" value="UniProtKB-UniRule"/>
</dbReference>
<keyword evidence="6 11" id="KW-0460">Magnesium</keyword>
<dbReference type="InterPro" id="IPR003594">
    <property type="entry name" value="HATPase_dom"/>
</dbReference>
<keyword evidence="14" id="KW-1185">Reference proteome</keyword>
<dbReference type="Gene3D" id="3.30.565.10">
    <property type="entry name" value="Histidine kinase-like ATPase, C-terminal domain"/>
    <property type="match status" value="1"/>
</dbReference>
<comment type="catalytic activity">
    <reaction evidence="1 11">
        <text>ATP-dependent breakage, passage and rejoining of double-stranded DNA.</text>
        <dbReference type="EC" id="5.6.2.2"/>
    </reaction>
</comment>
<evidence type="ECO:0000256" key="11">
    <source>
        <dbReference type="HAMAP-Rule" id="MF_01898"/>
    </source>
</evidence>
<dbReference type="GO" id="GO:0006265">
    <property type="term" value="P:DNA topological change"/>
    <property type="evidence" value="ECO:0007669"/>
    <property type="project" value="UniProtKB-UniRule"/>
</dbReference>
<dbReference type="InterPro" id="IPR018522">
    <property type="entry name" value="TopoIIA_CS"/>
</dbReference>
<keyword evidence="4 11" id="KW-0547">Nucleotide-binding</keyword>
<dbReference type="InterPro" id="IPR013759">
    <property type="entry name" value="Topo_IIA_B_C"/>
</dbReference>
<dbReference type="Gene3D" id="3.30.230.10">
    <property type="match status" value="1"/>
</dbReference>
<keyword evidence="7 11" id="KW-0799">Topoisomerase</keyword>
<sequence>MSGQSPNYTAKNIEVLEGLDAVRKRPGMYIGSTGTKGLHHLVWEVVDNSIDEFLAGYGDTINVYINKDGSITVEDEGRGIPVDKHHSNGLPALEIIMTTLHAGGKFNNQSYSFSGGLHGVGVSVVNALSEWLEIRTCWQGNEYLQRYKKGKKDSTINKLGPCEKSGTEITFMPDSSIFTATNYNFDTLASRLQESAFLNKGLSLSLKDKRNNDNKKVVYSYDGGIEEFINHLNQHHSCLHDEVVYFEHQNKNYQFEIAFQYNQNFNERIYSYANNIKTDEGGYHVTGFKTALTRAINVFAEKNNILNKNDPSLTGSDLREGLTAIVSVRLPEPQFEGQTKNKLGNSSIKSKIDSVYYDYLTRFLNHNPEIGKAIVNKALAAIRARQASKKARELSRKKNSMVRKNLPVKLADCSSRKPENSELFLVEGDSAGGSAKQGRNRDFQAILPLKGKILNVERARIDKVLNNDEIISIISALGTGIGEDFNLDKLRYHKIIIMTDADVDGAHIGTLILTLFYRYMEDIIKKGHIYLAKPPLYRVKIGSKEKYLYSEKELAEFKSNYTNKNFSLQQYKGLGEMNPDQLWKTTMNPDNRKLMKVEIEDTLKADDIFTRLMGKDTSLRKEFIFNNAEEVGDLDI</sequence>
<dbReference type="GO" id="GO:0003677">
    <property type="term" value="F:DNA binding"/>
    <property type="evidence" value="ECO:0007669"/>
    <property type="project" value="UniProtKB-KW"/>
</dbReference>